<dbReference type="AlphaFoldDB" id="A0AA36J9L8"/>
<evidence type="ECO:0000259" key="2">
    <source>
        <dbReference type="Pfam" id="PF23191"/>
    </source>
</evidence>
<dbReference type="InterPro" id="IPR056575">
    <property type="entry name" value="WH_MCM3_C"/>
</dbReference>
<dbReference type="Pfam" id="PF23191">
    <property type="entry name" value="WHD_MCM3_C"/>
    <property type="match status" value="1"/>
</dbReference>
<keyword evidence="4" id="KW-1185">Reference proteome</keyword>
<protein>
    <recommendedName>
        <fullName evidence="2">MCM3-like winged helix domain-containing protein</fullName>
    </recommendedName>
</protein>
<dbReference type="EMBL" id="CAUJNA010003439">
    <property type="protein sequence ID" value="CAJ1402153.1"/>
    <property type="molecule type" value="Genomic_DNA"/>
</dbReference>
<dbReference type="Proteomes" id="UP001178507">
    <property type="component" value="Unassembled WGS sequence"/>
</dbReference>
<feature type="domain" description="MCM3-like winged helix" evidence="2">
    <location>
        <begin position="28"/>
        <end position="100"/>
    </location>
</feature>
<evidence type="ECO:0000313" key="3">
    <source>
        <dbReference type="EMBL" id="CAJ1402153.1"/>
    </source>
</evidence>
<comment type="caution">
    <text evidence="3">The sequence shown here is derived from an EMBL/GenBank/DDBJ whole genome shotgun (WGS) entry which is preliminary data.</text>
</comment>
<proteinExistence type="predicted"/>
<feature type="region of interest" description="Disordered" evidence="1">
    <location>
        <begin position="1"/>
        <end position="30"/>
    </location>
</feature>
<evidence type="ECO:0000313" key="4">
    <source>
        <dbReference type="Proteomes" id="UP001178507"/>
    </source>
</evidence>
<organism evidence="3 4">
    <name type="scientific">Effrenium voratum</name>
    <dbReference type="NCBI Taxonomy" id="2562239"/>
    <lineage>
        <taxon>Eukaryota</taxon>
        <taxon>Sar</taxon>
        <taxon>Alveolata</taxon>
        <taxon>Dinophyceae</taxon>
        <taxon>Suessiales</taxon>
        <taxon>Symbiodiniaceae</taxon>
        <taxon>Effrenium</taxon>
    </lineage>
</organism>
<evidence type="ECO:0000256" key="1">
    <source>
        <dbReference type="SAM" id="MobiDB-lite"/>
    </source>
</evidence>
<reference evidence="3" key="1">
    <citation type="submission" date="2023-08" db="EMBL/GenBank/DDBJ databases">
        <authorList>
            <person name="Chen Y."/>
            <person name="Shah S."/>
            <person name="Dougan E. K."/>
            <person name="Thang M."/>
            <person name="Chan C."/>
        </authorList>
    </citation>
    <scope>NUCLEOTIDE SEQUENCE</scope>
</reference>
<accession>A0AA36J9L8</accession>
<sequence length="104" mass="11300">MYLGTASEDPSQGLGPPASSRNRQATPAITKGRLDTLRTLVARCFSRRQSAAIPRLELLDMVNAELAPGEPKFEEPELDQGLAKLEEANKVMIDDTGDEVIYVG</sequence>
<name>A0AA36J9L8_9DINO</name>
<gene>
    <name evidence="3" type="ORF">EVOR1521_LOCUS25102</name>
</gene>